<protein>
    <recommendedName>
        <fullName evidence="4">GrpB family protein</fullName>
    </recommendedName>
</protein>
<evidence type="ECO:0000256" key="1">
    <source>
        <dbReference type="SAM" id="MobiDB-lite"/>
    </source>
</evidence>
<gene>
    <name evidence="2" type="ORF">Vse01_43950</name>
</gene>
<dbReference type="RefSeq" id="WP_093411028.1">
    <property type="nucleotide sequence ID" value="NZ_BOPD01000028.1"/>
</dbReference>
<keyword evidence="3" id="KW-1185">Reference proteome</keyword>
<dbReference type="SUPFAM" id="SSF81301">
    <property type="entry name" value="Nucleotidyltransferase"/>
    <property type="match status" value="1"/>
</dbReference>
<dbReference type="OrthoDB" id="9799092at2"/>
<reference evidence="2" key="1">
    <citation type="submission" date="2021-01" db="EMBL/GenBank/DDBJ databases">
        <title>Whole genome shotgun sequence of Verrucosispora sediminis NBRC 107745.</title>
        <authorList>
            <person name="Komaki H."/>
            <person name="Tamura T."/>
        </authorList>
    </citation>
    <scope>NUCLEOTIDE SEQUENCE</scope>
    <source>
        <strain evidence="2">NBRC 107745</strain>
    </source>
</reference>
<evidence type="ECO:0000313" key="3">
    <source>
        <dbReference type="Proteomes" id="UP000607311"/>
    </source>
</evidence>
<name>A0A9W5UUB4_9ACTN</name>
<dbReference type="Proteomes" id="UP000607311">
    <property type="component" value="Unassembled WGS sequence"/>
</dbReference>
<comment type="caution">
    <text evidence="2">The sequence shown here is derived from an EMBL/GenBank/DDBJ whole genome shotgun (WGS) entry which is preliminary data.</text>
</comment>
<feature type="region of interest" description="Disordered" evidence="1">
    <location>
        <begin position="173"/>
        <end position="192"/>
    </location>
</feature>
<sequence>MKHAPVTLSPYDPQWAALFEQERVSLEAALAQWLVGPVEHIGSTSVPGLAAKPIIDMMAPVRSLSEAAAAVEVVTALGYRNGVHRPEEAHYFFKPETDNWWERTHQLHLTEPASLLWRRRVVFRDALRRRVDYRSRYEQLKRDLAHAHGTDLMAYARDKDDFVNEVLGVRDKTQAPTVSYSRKPWQSPTPDG</sequence>
<organism evidence="2 3">
    <name type="scientific">Micromonospora sediminimaris</name>
    <dbReference type="NCBI Taxonomy" id="547162"/>
    <lineage>
        <taxon>Bacteria</taxon>
        <taxon>Bacillati</taxon>
        <taxon>Actinomycetota</taxon>
        <taxon>Actinomycetes</taxon>
        <taxon>Micromonosporales</taxon>
        <taxon>Micromonosporaceae</taxon>
        <taxon>Micromonospora</taxon>
    </lineage>
</organism>
<dbReference type="Pfam" id="PF04229">
    <property type="entry name" value="GrpB"/>
    <property type="match status" value="1"/>
</dbReference>
<feature type="compositionally biased region" description="Polar residues" evidence="1">
    <location>
        <begin position="174"/>
        <end position="192"/>
    </location>
</feature>
<dbReference type="InterPro" id="IPR043519">
    <property type="entry name" value="NT_sf"/>
</dbReference>
<dbReference type="PANTHER" id="PTHR34822:SF1">
    <property type="entry name" value="GRPB FAMILY PROTEIN"/>
    <property type="match status" value="1"/>
</dbReference>
<evidence type="ECO:0008006" key="4">
    <source>
        <dbReference type="Google" id="ProtNLM"/>
    </source>
</evidence>
<proteinExistence type="predicted"/>
<dbReference type="Gene3D" id="3.30.460.10">
    <property type="entry name" value="Beta Polymerase, domain 2"/>
    <property type="match status" value="1"/>
</dbReference>
<dbReference type="InterPro" id="IPR007344">
    <property type="entry name" value="GrpB/CoaE"/>
</dbReference>
<evidence type="ECO:0000313" key="2">
    <source>
        <dbReference type="EMBL" id="GIJ35247.1"/>
    </source>
</evidence>
<accession>A0A9W5UUB4</accession>
<dbReference type="AlphaFoldDB" id="A0A9W5UUB4"/>
<dbReference type="EMBL" id="BOPD01000028">
    <property type="protein sequence ID" value="GIJ35247.1"/>
    <property type="molecule type" value="Genomic_DNA"/>
</dbReference>
<dbReference type="PANTHER" id="PTHR34822">
    <property type="entry name" value="GRPB DOMAIN PROTEIN (AFU_ORTHOLOGUE AFUA_1G01530)"/>
    <property type="match status" value="1"/>
</dbReference>